<keyword evidence="4" id="KW-1133">Transmembrane helix</keyword>
<dbReference type="PROSITE" id="PS50901">
    <property type="entry name" value="FTSK"/>
    <property type="match status" value="1"/>
</dbReference>
<dbReference type="EMBL" id="JBHTBE010000001">
    <property type="protein sequence ID" value="MFC7267919.1"/>
    <property type="molecule type" value="Genomic_DNA"/>
</dbReference>
<keyword evidence="2 3" id="KW-0067">ATP-binding</keyword>
<dbReference type="InterPro" id="IPR003593">
    <property type="entry name" value="AAA+_ATPase"/>
</dbReference>
<keyword evidence="1 3" id="KW-0547">Nucleotide-binding</keyword>
<keyword evidence="4" id="KW-0812">Transmembrane</keyword>
<protein>
    <submittedName>
        <fullName evidence="6">FtsK/SpoIIIE domain-containing protein</fullName>
    </submittedName>
</protein>
<dbReference type="CDD" id="cd01127">
    <property type="entry name" value="TrwB_TraG_TraD_VirD4"/>
    <property type="match status" value="1"/>
</dbReference>
<organism evidence="6 7">
    <name type="scientific">Microbacterium fluvii</name>
    <dbReference type="NCBI Taxonomy" id="415215"/>
    <lineage>
        <taxon>Bacteria</taxon>
        <taxon>Bacillati</taxon>
        <taxon>Actinomycetota</taxon>
        <taxon>Actinomycetes</taxon>
        <taxon>Micrococcales</taxon>
        <taxon>Microbacteriaceae</taxon>
        <taxon>Microbacterium</taxon>
    </lineage>
</organism>
<dbReference type="Pfam" id="PF01580">
    <property type="entry name" value="FtsK_SpoIIIE"/>
    <property type="match status" value="1"/>
</dbReference>
<dbReference type="SMART" id="SM00382">
    <property type="entry name" value="AAA"/>
    <property type="match status" value="2"/>
</dbReference>
<evidence type="ECO:0000313" key="6">
    <source>
        <dbReference type="EMBL" id="MFC7267919.1"/>
    </source>
</evidence>
<keyword evidence="4" id="KW-0472">Membrane</keyword>
<dbReference type="SUPFAM" id="SSF52540">
    <property type="entry name" value="P-loop containing nucleoside triphosphate hydrolases"/>
    <property type="match status" value="2"/>
</dbReference>
<feature type="domain" description="FtsK" evidence="5">
    <location>
        <begin position="348"/>
        <end position="531"/>
    </location>
</feature>
<dbReference type="PANTHER" id="PTHR22683">
    <property type="entry name" value="SPORULATION PROTEIN RELATED"/>
    <property type="match status" value="1"/>
</dbReference>
<feature type="transmembrane region" description="Helical" evidence="4">
    <location>
        <begin position="21"/>
        <end position="40"/>
    </location>
</feature>
<sequence>MRTADDEPLRLPDPWTPPPRTGFPLLAALAPVAGAVVLWLATGSALMLLLAALGPLIALATVADGARAVRRQGRRHRIDAATARAEVADALDARHSAERRACERRHPDVRAFAGHPGDIWRAVPGRAAHWRVGVGAVPSAVQIGGGGADAETEALRLRARTLERAPVTVPFDDGVAVRGGAVLVAGVVRALALERCLAVPPAELRIEAAPSADGGWMRLLPHAAAAGRDEGASGRATLAVALPGDSVPTAAGALLVGIPGDAPPPPRCRAVLTVVSPDRALLDHEGEVREVAVEALSAGQAAAVAADLAARAVALAQAAPVETLMLRDLPRAHTAHGVLGAVLGRDRGEPVAVDLVADGPHAVVAGVTGSGKSELLVSWVLAMAAAHDSSEVSFLLADFKGGAAFAALADLPHVTGVLTDLDEAGALRAVESLRAELRRREAELARCGARDIDDERVGLPRLVVVVDEFAALVAAHASLTALFCDIAARGRALGLHLVLGTQRITGVVGDALLANSPLRISLRVTDSADSRAVIGTDAAARLDGGATGRGVALLRRAADGAPQQLRVALSTTDDVAAVRAAHRGPRPHRPWLPALPEQLTLADLRAHPEAATGHGDLMLGLVDEPERQRQHPLVIGQESRGVLIVGCGGAGKSTALRTLAEQAERTVWVPADGEGVWDAVAALDERAPAPGTLLLVDDLDAVGAGLPPDYAHELIERLERVVRGAGAAGLLVVAAAQRLTGRAARIAELLPHRFVLATGSRVDHVAAGGDAARFAEARPPGRGLWGTAEVQVAVATEVAAPREVPEPPEWMPRHAVAAVVMRRGASAQAVLEGWVAAGVALATPDEFAVGLPSTPDVLVVVGDPEQWHRQWRVLGDLRAEHELVVDAACAADYRALTGERMLPPYCAPGRGRAWLHRAGGAAERVRLAGGA</sequence>
<proteinExistence type="predicted"/>
<feature type="binding site" evidence="3">
    <location>
        <begin position="366"/>
        <end position="373"/>
    </location>
    <ligand>
        <name>ATP</name>
        <dbReference type="ChEBI" id="CHEBI:30616"/>
    </ligand>
</feature>
<dbReference type="Gene3D" id="3.40.50.300">
    <property type="entry name" value="P-loop containing nucleotide triphosphate hydrolases"/>
    <property type="match status" value="3"/>
</dbReference>
<gene>
    <name evidence="6" type="ORF">ACFQRL_02965</name>
</gene>
<dbReference type="CDD" id="cd01120">
    <property type="entry name" value="RecA-like_superfamily"/>
    <property type="match status" value="1"/>
</dbReference>
<dbReference type="InterPro" id="IPR002543">
    <property type="entry name" value="FtsK_dom"/>
</dbReference>
<evidence type="ECO:0000259" key="5">
    <source>
        <dbReference type="PROSITE" id="PS50901"/>
    </source>
</evidence>
<comment type="caution">
    <text evidence="6">The sequence shown here is derived from an EMBL/GenBank/DDBJ whole genome shotgun (WGS) entry which is preliminary data.</text>
</comment>
<reference evidence="7" key="1">
    <citation type="journal article" date="2019" name="Int. J. Syst. Evol. Microbiol.">
        <title>The Global Catalogue of Microorganisms (GCM) 10K type strain sequencing project: providing services to taxonomists for standard genome sequencing and annotation.</title>
        <authorList>
            <consortium name="The Broad Institute Genomics Platform"/>
            <consortium name="The Broad Institute Genome Sequencing Center for Infectious Disease"/>
            <person name="Wu L."/>
            <person name="Ma J."/>
        </authorList>
    </citation>
    <scope>NUCLEOTIDE SEQUENCE [LARGE SCALE GENOMIC DNA]</scope>
    <source>
        <strain evidence="7">CGMCC 1.15772</strain>
    </source>
</reference>
<dbReference type="RefSeq" id="WP_262872840.1">
    <property type="nucleotide sequence ID" value="NZ_BAABKW010000018.1"/>
</dbReference>
<dbReference type="Proteomes" id="UP001596507">
    <property type="component" value="Unassembled WGS sequence"/>
</dbReference>
<dbReference type="InterPro" id="IPR050206">
    <property type="entry name" value="FtsK/SpoIIIE/SftA"/>
</dbReference>
<dbReference type="PANTHER" id="PTHR22683:SF1">
    <property type="entry name" value="TYPE VII SECRETION SYSTEM PROTEIN ESSC"/>
    <property type="match status" value="1"/>
</dbReference>
<accession>A0ABW2HDT8</accession>
<evidence type="ECO:0000313" key="7">
    <source>
        <dbReference type="Proteomes" id="UP001596507"/>
    </source>
</evidence>
<name>A0ABW2HDT8_9MICO</name>
<evidence type="ECO:0000256" key="4">
    <source>
        <dbReference type="SAM" id="Phobius"/>
    </source>
</evidence>
<keyword evidence="7" id="KW-1185">Reference proteome</keyword>
<evidence type="ECO:0000256" key="3">
    <source>
        <dbReference type="PROSITE-ProRule" id="PRU00289"/>
    </source>
</evidence>
<evidence type="ECO:0000256" key="2">
    <source>
        <dbReference type="ARBA" id="ARBA00022840"/>
    </source>
</evidence>
<dbReference type="InterPro" id="IPR027417">
    <property type="entry name" value="P-loop_NTPase"/>
</dbReference>
<evidence type="ECO:0000256" key="1">
    <source>
        <dbReference type="ARBA" id="ARBA00022741"/>
    </source>
</evidence>